<keyword evidence="4 7" id="KW-0812">Transmembrane</keyword>
<keyword evidence="10" id="KW-1185">Reference proteome</keyword>
<organism evidence="9 10">
    <name type="scientific">Agromyces ramosus</name>
    <dbReference type="NCBI Taxonomy" id="33879"/>
    <lineage>
        <taxon>Bacteria</taxon>
        <taxon>Bacillati</taxon>
        <taxon>Actinomycetota</taxon>
        <taxon>Actinomycetes</taxon>
        <taxon>Micrococcales</taxon>
        <taxon>Microbacteriaceae</taxon>
        <taxon>Agromyces</taxon>
    </lineage>
</organism>
<comment type="subcellular location">
    <subcellularLocation>
        <location evidence="1 7">Cell membrane</location>
        <topology evidence="1 7">Multi-pass membrane protein</topology>
    </subcellularLocation>
</comment>
<evidence type="ECO:0000313" key="10">
    <source>
        <dbReference type="Proteomes" id="UP001239083"/>
    </source>
</evidence>
<evidence type="ECO:0000256" key="7">
    <source>
        <dbReference type="RuleBase" id="RU363032"/>
    </source>
</evidence>
<dbReference type="PANTHER" id="PTHR43744">
    <property type="entry name" value="ABC TRANSPORTER PERMEASE PROTEIN MG189-RELATED-RELATED"/>
    <property type="match status" value="1"/>
</dbReference>
<accession>A0ABU0R762</accession>
<feature type="transmembrane region" description="Helical" evidence="7">
    <location>
        <begin position="12"/>
        <end position="34"/>
    </location>
</feature>
<evidence type="ECO:0000259" key="8">
    <source>
        <dbReference type="PROSITE" id="PS50928"/>
    </source>
</evidence>
<keyword evidence="3" id="KW-1003">Cell membrane</keyword>
<keyword evidence="9" id="KW-0762">Sugar transport</keyword>
<protein>
    <submittedName>
        <fullName evidence="9">Multiple sugar transport system permease protein</fullName>
    </submittedName>
</protein>
<evidence type="ECO:0000256" key="4">
    <source>
        <dbReference type="ARBA" id="ARBA00022692"/>
    </source>
</evidence>
<proteinExistence type="inferred from homology"/>
<dbReference type="PANTHER" id="PTHR43744:SF12">
    <property type="entry name" value="ABC TRANSPORTER PERMEASE PROTEIN MG189-RELATED"/>
    <property type="match status" value="1"/>
</dbReference>
<feature type="transmembrane region" description="Helical" evidence="7">
    <location>
        <begin position="106"/>
        <end position="132"/>
    </location>
</feature>
<comment type="similarity">
    <text evidence="7">Belongs to the binding-protein-dependent transport system permease family.</text>
</comment>
<dbReference type="EMBL" id="JAUSYY010000001">
    <property type="protein sequence ID" value="MDQ0893927.1"/>
    <property type="molecule type" value="Genomic_DNA"/>
</dbReference>
<dbReference type="Pfam" id="PF00528">
    <property type="entry name" value="BPD_transp_1"/>
    <property type="match status" value="1"/>
</dbReference>
<dbReference type="Gene3D" id="1.10.3720.10">
    <property type="entry name" value="MetI-like"/>
    <property type="match status" value="1"/>
</dbReference>
<evidence type="ECO:0000313" key="9">
    <source>
        <dbReference type="EMBL" id="MDQ0893927.1"/>
    </source>
</evidence>
<gene>
    <name evidence="9" type="ORF">QFZ26_001482</name>
</gene>
<feature type="transmembrane region" description="Helical" evidence="7">
    <location>
        <begin position="65"/>
        <end position="94"/>
    </location>
</feature>
<name>A0ABU0R762_9MICO</name>
<feature type="transmembrane region" description="Helical" evidence="7">
    <location>
        <begin position="138"/>
        <end position="159"/>
    </location>
</feature>
<dbReference type="PROSITE" id="PS50928">
    <property type="entry name" value="ABC_TM1"/>
    <property type="match status" value="1"/>
</dbReference>
<keyword evidence="5 7" id="KW-1133">Transmembrane helix</keyword>
<dbReference type="InterPro" id="IPR035906">
    <property type="entry name" value="MetI-like_sf"/>
</dbReference>
<dbReference type="Proteomes" id="UP001239083">
    <property type="component" value="Unassembled WGS sequence"/>
</dbReference>
<evidence type="ECO:0000256" key="6">
    <source>
        <dbReference type="ARBA" id="ARBA00023136"/>
    </source>
</evidence>
<evidence type="ECO:0000256" key="3">
    <source>
        <dbReference type="ARBA" id="ARBA00022475"/>
    </source>
</evidence>
<evidence type="ECO:0000256" key="2">
    <source>
        <dbReference type="ARBA" id="ARBA00022448"/>
    </source>
</evidence>
<sequence length="274" mass="30742">MRTRIPNRIVQYVLVALIAVSCLLPLAWMAIAGFKGKTEVLRTPFQFFPDVWILDNYVAILNDPAFLRALGVTFVGAVAFTALSLAINSLAAYVFARLDFAGKRFFWIYCLAPMFIPGMAILLTSFVVVSQLGMIDTLWVLIIPGAASSLQMFFIRQFYLNIPVAMEEAALLDGANRWQIFVRIFLPQSQAPFVIVGVASYLVYWNAYVWPVLTISANQDLYQIMQLLRSFMSERSTEWGLLMAGSTIAALPTIILVLVFQRYIVNGIRIAGMK</sequence>
<reference evidence="9 10" key="1">
    <citation type="submission" date="2023-07" db="EMBL/GenBank/DDBJ databases">
        <title>Comparative genomics of wheat-associated soil bacteria to identify genetic determinants of phenazine resistance.</title>
        <authorList>
            <person name="Mouncey N."/>
        </authorList>
    </citation>
    <scope>NUCLEOTIDE SEQUENCE [LARGE SCALE GENOMIC DNA]</scope>
    <source>
        <strain evidence="9 10">V3I3</strain>
    </source>
</reference>
<keyword evidence="6 7" id="KW-0472">Membrane</keyword>
<keyword evidence="2 7" id="KW-0813">Transport</keyword>
<feature type="transmembrane region" description="Helical" evidence="7">
    <location>
        <begin position="180"/>
        <end position="204"/>
    </location>
</feature>
<dbReference type="CDD" id="cd06261">
    <property type="entry name" value="TM_PBP2"/>
    <property type="match status" value="1"/>
</dbReference>
<feature type="domain" description="ABC transmembrane type-1" evidence="8">
    <location>
        <begin position="70"/>
        <end position="260"/>
    </location>
</feature>
<comment type="caution">
    <text evidence="9">The sequence shown here is derived from an EMBL/GenBank/DDBJ whole genome shotgun (WGS) entry which is preliminary data.</text>
</comment>
<feature type="transmembrane region" description="Helical" evidence="7">
    <location>
        <begin position="239"/>
        <end position="260"/>
    </location>
</feature>
<evidence type="ECO:0000256" key="5">
    <source>
        <dbReference type="ARBA" id="ARBA00022989"/>
    </source>
</evidence>
<dbReference type="SUPFAM" id="SSF161098">
    <property type="entry name" value="MetI-like"/>
    <property type="match status" value="1"/>
</dbReference>
<evidence type="ECO:0000256" key="1">
    <source>
        <dbReference type="ARBA" id="ARBA00004651"/>
    </source>
</evidence>
<dbReference type="PROSITE" id="PS51257">
    <property type="entry name" value="PROKAR_LIPOPROTEIN"/>
    <property type="match status" value="1"/>
</dbReference>
<dbReference type="RefSeq" id="WP_307040754.1">
    <property type="nucleotide sequence ID" value="NZ_JAUSYY010000001.1"/>
</dbReference>
<dbReference type="InterPro" id="IPR000515">
    <property type="entry name" value="MetI-like"/>
</dbReference>